<dbReference type="PANTHER" id="PTHR46300">
    <property type="entry name" value="P450, PUTATIVE (EUROFUNG)-RELATED-RELATED"/>
    <property type="match status" value="1"/>
</dbReference>
<comment type="cofactor">
    <cofactor evidence="1 8">
        <name>heme</name>
        <dbReference type="ChEBI" id="CHEBI:30413"/>
    </cofactor>
</comment>
<evidence type="ECO:0000256" key="4">
    <source>
        <dbReference type="ARBA" id="ARBA00022723"/>
    </source>
</evidence>
<dbReference type="InterPro" id="IPR001128">
    <property type="entry name" value="Cyt_P450"/>
</dbReference>
<keyword evidence="3 8" id="KW-0349">Heme</keyword>
<dbReference type="InterPro" id="IPR017972">
    <property type="entry name" value="Cyt_P450_CS"/>
</dbReference>
<proteinExistence type="inferred from homology"/>
<dbReference type="GeneID" id="81432111"/>
<dbReference type="PANTHER" id="PTHR46300:SF7">
    <property type="entry name" value="P450, PUTATIVE (EUROFUNG)-RELATED"/>
    <property type="match status" value="1"/>
</dbReference>
<dbReference type="PROSITE" id="PS00086">
    <property type="entry name" value="CYTOCHROME_P450"/>
    <property type="match status" value="1"/>
</dbReference>
<accession>A0A9W9VTK3</accession>
<dbReference type="RefSeq" id="XP_056559663.1">
    <property type="nucleotide sequence ID" value="XM_056692934.1"/>
</dbReference>
<gene>
    <name evidence="10" type="ORF">N7496_000003</name>
</gene>
<reference evidence="10" key="2">
    <citation type="journal article" date="2023" name="IMA Fungus">
        <title>Comparative genomic study of the Penicillium genus elucidates a diverse pangenome and 15 lateral gene transfer events.</title>
        <authorList>
            <person name="Petersen C."/>
            <person name="Sorensen T."/>
            <person name="Nielsen M.R."/>
            <person name="Sondergaard T.E."/>
            <person name="Sorensen J.L."/>
            <person name="Fitzpatrick D.A."/>
            <person name="Frisvad J.C."/>
            <person name="Nielsen K.L."/>
        </authorList>
    </citation>
    <scope>NUCLEOTIDE SEQUENCE</scope>
    <source>
        <strain evidence="10">IBT 29864</strain>
    </source>
</reference>
<organism evidence="10 11">
    <name type="scientific">Penicillium cataractarum</name>
    <dbReference type="NCBI Taxonomy" id="2100454"/>
    <lineage>
        <taxon>Eukaryota</taxon>
        <taxon>Fungi</taxon>
        <taxon>Dikarya</taxon>
        <taxon>Ascomycota</taxon>
        <taxon>Pezizomycotina</taxon>
        <taxon>Eurotiomycetes</taxon>
        <taxon>Eurotiomycetidae</taxon>
        <taxon>Eurotiales</taxon>
        <taxon>Aspergillaceae</taxon>
        <taxon>Penicillium</taxon>
    </lineage>
</organism>
<dbReference type="InterPro" id="IPR002401">
    <property type="entry name" value="Cyt_P450_E_grp-I"/>
</dbReference>
<dbReference type="InterPro" id="IPR050364">
    <property type="entry name" value="Cytochrome_P450_fung"/>
</dbReference>
<evidence type="ECO:0000256" key="3">
    <source>
        <dbReference type="ARBA" id="ARBA00022617"/>
    </source>
</evidence>
<keyword evidence="4 8" id="KW-0479">Metal-binding</keyword>
<dbReference type="SUPFAM" id="SSF48264">
    <property type="entry name" value="Cytochrome P450"/>
    <property type="match status" value="1"/>
</dbReference>
<dbReference type="Pfam" id="PF00067">
    <property type="entry name" value="p450"/>
    <property type="match status" value="1"/>
</dbReference>
<keyword evidence="7 9" id="KW-0503">Monooxygenase</keyword>
<dbReference type="AlphaFoldDB" id="A0A9W9VTK3"/>
<evidence type="ECO:0000256" key="2">
    <source>
        <dbReference type="ARBA" id="ARBA00010617"/>
    </source>
</evidence>
<dbReference type="EMBL" id="JAPZBS010000001">
    <property type="protein sequence ID" value="KAJ5388935.1"/>
    <property type="molecule type" value="Genomic_DNA"/>
</dbReference>
<feature type="binding site" description="axial binding residue" evidence="8">
    <location>
        <position position="445"/>
    </location>
    <ligand>
        <name>heme</name>
        <dbReference type="ChEBI" id="CHEBI:30413"/>
    </ligand>
    <ligandPart>
        <name>Fe</name>
        <dbReference type="ChEBI" id="CHEBI:18248"/>
    </ligandPart>
</feature>
<evidence type="ECO:0000256" key="6">
    <source>
        <dbReference type="ARBA" id="ARBA00023004"/>
    </source>
</evidence>
<dbReference type="GO" id="GO:0005506">
    <property type="term" value="F:iron ion binding"/>
    <property type="evidence" value="ECO:0007669"/>
    <property type="project" value="InterPro"/>
</dbReference>
<dbReference type="OrthoDB" id="2789670at2759"/>
<dbReference type="Gene3D" id="1.10.630.10">
    <property type="entry name" value="Cytochrome P450"/>
    <property type="match status" value="1"/>
</dbReference>
<keyword evidence="11" id="KW-1185">Reference proteome</keyword>
<name>A0A9W9VTK3_9EURO</name>
<dbReference type="GO" id="GO:0004497">
    <property type="term" value="F:monooxygenase activity"/>
    <property type="evidence" value="ECO:0007669"/>
    <property type="project" value="UniProtKB-KW"/>
</dbReference>
<dbReference type="CDD" id="cd11065">
    <property type="entry name" value="CYP64-like"/>
    <property type="match status" value="1"/>
</dbReference>
<dbReference type="InterPro" id="IPR036396">
    <property type="entry name" value="Cyt_P450_sf"/>
</dbReference>
<dbReference type="PRINTS" id="PR00385">
    <property type="entry name" value="P450"/>
</dbReference>
<dbReference type="PRINTS" id="PR00463">
    <property type="entry name" value="EP450I"/>
</dbReference>
<keyword evidence="6 8" id="KW-0408">Iron</keyword>
<keyword evidence="5 9" id="KW-0560">Oxidoreductase</keyword>
<evidence type="ECO:0000256" key="7">
    <source>
        <dbReference type="ARBA" id="ARBA00023033"/>
    </source>
</evidence>
<dbReference type="GO" id="GO:0043386">
    <property type="term" value="P:mycotoxin biosynthetic process"/>
    <property type="evidence" value="ECO:0007669"/>
    <property type="project" value="UniProtKB-ARBA"/>
</dbReference>
<sequence>MITFLMVQIILAALACFLVYQTKSRKKTRLRFPPGPKPLPLVGNIMDRPPKGLPEFRYWLKHKYIHGSISSVTTMGQTVVIIHDKNVARDLLEKNSTQCSGRPVMEFAIRLCGYGGFLGFQQPNESFRRSRKLVHQQLGTKSAVRQFHNIQEVEVRRFLLRVLDCPEAILSHLKSEASAIILKMTYGYSIQPTDSDPLVEMINRMMSNLSAATVPLAWLVDIFPGLNYIPDRFPGAAFKQTARQWNKTLQAVVDGPYLFVRRQMKTGNYRPSYVSKLVHEYCDGDTEKMRLSPEDELAIKWTAAQMYAGGADTSVSTLKSFVLAMVMFPEVQRTAQEEIDRVVGTDRLPGFEDRDNLPYIEGVVKEALRWSPVFPLCVPHAASESFVYNGYLIPKGAIILPSIWWFLHDPKVYADPDTFNPKRYLDPCSEPDPRTEAFGYGRRVCPGRYLADANIFLTIAQLLSAFNIRKAVDEQGMEKEYKLEVFPGLISHLADFPYEIVLRSTEKAELIRSIEVEHPWEENDAGLLDAMMDQF</sequence>
<comment type="similarity">
    <text evidence="2 9">Belongs to the cytochrome P450 family.</text>
</comment>
<evidence type="ECO:0000256" key="9">
    <source>
        <dbReference type="RuleBase" id="RU000461"/>
    </source>
</evidence>
<evidence type="ECO:0000256" key="5">
    <source>
        <dbReference type="ARBA" id="ARBA00023002"/>
    </source>
</evidence>
<dbReference type="Proteomes" id="UP001147782">
    <property type="component" value="Unassembled WGS sequence"/>
</dbReference>
<evidence type="ECO:0000256" key="8">
    <source>
        <dbReference type="PIRSR" id="PIRSR602401-1"/>
    </source>
</evidence>
<protein>
    <submittedName>
        <fullName evidence="10">O-methylsterigmatocystin oxidoreductase</fullName>
    </submittedName>
</protein>
<comment type="caution">
    <text evidence="10">The sequence shown here is derived from an EMBL/GenBank/DDBJ whole genome shotgun (WGS) entry which is preliminary data.</text>
</comment>
<evidence type="ECO:0000256" key="1">
    <source>
        <dbReference type="ARBA" id="ARBA00001971"/>
    </source>
</evidence>
<dbReference type="GO" id="GO:0020037">
    <property type="term" value="F:heme binding"/>
    <property type="evidence" value="ECO:0007669"/>
    <property type="project" value="InterPro"/>
</dbReference>
<dbReference type="GO" id="GO:0016705">
    <property type="term" value="F:oxidoreductase activity, acting on paired donors, with incorporation or reduction of molecular oxygen"/>
    <property type="evidence" value="ECO:0007669"/>
    <property type="project" value="InterPro"/>
</dbReference>
<evidence type="ECO:0000313" key="11">
    <source>
        <dbReference type="Proteomes" id="UP001147782"/>
    </source>
</evidence>
<evidence type="ECO:0000313" key="10">
    <source>
        <dbReference type="EMBL" id="KAJ5388935.1"/>
    </source>
</evidence>
<reference evidence="10" key="1">
    <citation type="submission" date="2022-11" db="EMBL/GenBank/DDBJ databases">
        <authorList>
            <person name="Petersen C."/>
        </authorList>
    </citation>
    <scope>NUCLEOTIDE SEQUENCE</scope>
    <source>
        <strain evidence="10">IBT 29864</strain>
    </source>
</reference>